<protein>
    <submittedName>
        <fullName evidence="1">Uncharacterized protein</fullName>
    </submittedName>
</protein>
<dbReference type="AlphaFoldDB" id="S8B294"/>
<dbReference type="OrthoDB" id="3538998at2759"/>
<accession>S8B294</accession>
<dbReference type="Proteomes" id="UP000019376">
    <property type="component" value="Unassembled WGS sequence"/>
</dbReference>
<evidence type="ECO:0000313" key="2">
    <source>
        <dbReference type="Proteomes" id="UP000019376"/>
    </source>
</evidence>
<gene>
    <name evidence="1" type="ORF">PDE_03478</name>
</gene>
<sequence length="315" mass="34722">MKKCHEKAERGFANCITSNCSGDGKSCYDACRGDAMCMDRECPSLGVECINSCGCVKAIDRIDCVASSCWNQVYSCEYQKSAQDVMNLCLGFDMPSLPFWPTPSDAPGGCSCNLGNVTRQETLISSHLAECRKNQTNLDQFHSQEAIWNTCPNTIPSEIGADYWYDSFLKPNHWDECASYLETHDCAHELGYSAESAGGTNTFYKPGKLPQNGTQSLFNTGQTLSTPASGASFTWTDGSLIHAITAASFREIVKFPTEKCHTFESPTSLGSSHRNTWTGTWADRLIQSNVSIDHPLRSRVVQNTELQYTLLSDCI</sequence>
<dbReference type="HOGENOM" id="CLU_053555_0_0_1"/>
<reference evidence="1 2" key="1">
    <citation type="journal article" date="2013" name="PLoS ONE">
        <title>Genomic and secretomic analyses reveal unique features of the lignocellulolytic enzyme system of Penicillium decumbens.</title>
        <authorList>
            <person name="Liu G."/>
            <person name="Zhang L."/>
            <person name="Wei X."/>
            <person name="Zou G."/>
            <person name="Qin Y."/>
            <person name="Ma L."/>
            <person name="Li J."/>
            <person name="Zheng H."/>
            <person name="Wang S."/>
            <person name="Wang C."/>
            <person name="Xun L."/>
            <person name="Zhao G.-P."/>
            <person name="Zhou Z."/>
            <person name="Qu Y."/>
        </authorList>
    </citation>
    <scope>NUCLEOTIDE SEQUENCE [LARGE SCALE GENOMIC DNA]</scope>
    <source>
        <strain evidence="2">114-2 / CGMCC 5302</strain>
    </source>
</reference>
<organism evidence="1 2">
    <name type="scientific">Penicillium oxalicum (strain 114-2 / CGMCC 5302)</name>
    <name type="common">Penicillium decumbens</name>
    <dbReference type="NCBI Taxonomy" id="933388"/>
    <lineage>
        <taxon>Eukaryota</taxon>
        <taxon>Fungi</taxon>
        <taxon>Dikarya</taxon>
        <taxon>Ascomycota</taxon>
        <taxon>Pezizomycotina</taxon>
        <taxon>Eurotiomycetes</taxon>
        <taxon>Eurotiomycetidae</taxon>
        <taxon>Eurotiales</taxon>
        <taxon>Aspergillaceae</taxon>
        <taxon>Penicillium</taxon>
    </lineage>
</organism>
<dbReference type="PhylomeDB" id="S8B294"/>
<keyword evidence="2" id="KW-1185">Reference proteome</keyword>
<evidence type="ECO:0000313" key="1">
    <source>
        <dbReference type="EMBL" id="EPS28532.1"/>
    </source>
</evidence>
<proteinExistence type="predicted"/>
<dbReference type="EMBL" id="KB644411">
    <property type="protein sequence ID" value="EPS28532.1"/>
    <property type="molecule type" value="Genomic_DNA"/>
</dbReference>
<name>S8B294_PENO1</name>